<dbReference type="GO" id="GO:0005886">
    <property type="term" value="C:plasma membrane"/>
    <property type="evidence" value="ECO:0007669"/>
    <property type="project" value="UniProtKB-SubCell"/>
</dbReference>
<gene>
    <name evidence="14" type="ORF">NE646_13725</name>
</gene>
<proteinExistence type="predicted"/>
<evidence type="ECO:0000256" key="3">
    <source>
        <dbReference type="ARBA" id="ARBA00012438"/>
    </source>
</evidence>
<dbReference type="CDD" id="cd06225">
    <property type="entry name" value="HAMP"/>
    <property type="match status" value="1"/>
</dbReference>
<feature type="domain" description="HAMP" evidence="13">
    <location>
        <begin position="63"/>
        <end position="112"/>
    </location>
</feature>
<sequence length="112" mass="11985">IDNIQTLRLGTAVSLPGGEEGYLCLSTALTPVSTTTQTLQVQLIYISLLLVALSAVLALFLSRRITSPIVSINQPARELAEGNYSVTFHESGYREAGELAETLNYAAGELSK</sequence>
<feature type="transmembrane region" description="Helical" evidence="12">
    <location>
        <begin position="43"/>
        <end position="61"/>
    </location>
</feature>
<keyword evidence="7" id="KW-0547">Nucleotide-binding</keyword>
<evidence type="ECO:0000256" key="11">
    <source>
        <dbReference type="ARBA" id="ARBA00023136"/>
    </source>
</evidence>
<evidence type="ECO:0000256" key="8">
    <source>
        <dbReference type="ARBA" id="ARBA00022777"/>
    </source>
</evidence>
<dbReference type="GO" id="GO:0005524">
    <property type="term" value="F:ATP binding"/>
    <property type="evidence" value="ECO:0007669"/>
    <property type="project" value="UniProtKB-KW"/>
</dbReference>
<reference evidence="14" key="1">
    <citation type="submission" date="2022-06" db="EMBL/GenBank/DDBJ databases">
        <title>Isolation of gut microbiota from human fecal samples.</title>
        <authorList>
            <person name="Pamer E.G."/>
            <person name="Barat B."/>
            <person name="Waligurski E."/>
            <person name="Medina S."/>
            <person name="Paddock L."/>
            <person name="Mostad J."/>
        </authorList>
    </citation>
    <scope>NUCLEOTIDE SEQUENCE</scope>
    <source>
        <strain evidence="14">DFI.7.96</strain>
    </source>
</reference>
<evidence type="ECO:0000313" key="14">
    <source>
        <dbReference type="EMBL" id="MCQ4950695.1"/>
    </source>
</evidence>
<evidence type="ECO:0000256" key="10">
    <source>
        <dbReference type="ARBA" id="ARBA00023012"/>
    </source>
</evidence>
<dbReference type="GO" id="GO:0000155">
    <property type="term" value="F:phosphorelay sensor kinase activity"/>
    <property type="evidence" value="ECO:0007669"/>
    <property type="project" value="TreeGrafter"/>
</dbReference>
<evidence type="ECO:0000256" key="9">
    <source>
        <dbReference type="ARBA" id="ARBA00022840"/>
    </source>
</evidence>
<dbReference type="RefSeq" id="WP_256136841.1">
    <property type="nucleotide sequence ID" value="NZ_JANGAB010000145.1"/>
</dbReference>
<accession>A0AAW5KH69</accession>
<keyword evidence="10" id="KW-0902">Two-component regulatory system</keyword>
<comment type="catalytic activity">
    <reaction evidence="1">
        <text>ATP + protein L-histidine = ADP + protein N-phospho-L-histidine.</text>
        <dbReference type="EC" id="2.7.13.3"/>
    </reaction>
</comment>
<keyword evidence="6" id="KW-0808">Transferase</keyword>
<evidence type="ECO:0000256" key="7">
    <source>
        <dbReference type="ARBA" id="ARBA00022741"/>
    </source>
</evidence>
<keyword evidence="5" id="KW-0597">Phosphoprotein</keyword>
<evidence type="ECO:0000256" key="5">
    <source>
        <dbReference type="ARBA" id="ARBA00022553"/>
    </source>
</evidence>
<keyword evidence="11 12" id="KW-0472">Membrane</keyword>
<feature type="non-terminal residue" evidence="14">
    <location>
        <position position="1"/>
    </location>
</feature>
<evidence type="ECO:0000256" key="1">
    <source>
        <dbReference type="ARBA" id="ARBA00000085"/>
    </source>
</evidence>
<dbReference type="Gene3D" id="6.10.340.10">
    <property type="match status" value="1"/>
</dbReference>
<keyword evidence="12" id="KW-0812">Transmembrane</keyword>
<keyword evidence="9" id="KW-0067">ATP-binding</keyword>
<dbReference type="Pfam" id="PF00672">
    <property type="entry name" value="HAMP"/>
    <property type="match status" value="1"/>
</dbReference>
<evidence type="ECO:0000256" key="4">
    <source>
        <dbReference type="ARBA" id="ARBA00022475"/>
    </source>
</evidence>
<keyword evidence="8" id="KW-0418">Kinase</keyword>
<dbReference type="PROSITE" id="PS50885">
    <property type="entry name" value="HAMP"/>
    <property type="match status" value="1"/>
</dbReference>
<dbReference type="Proteomes" id="UP001205063">
    <property type="component" value="Unassembled WGS sequence"/>
</dbReference>
<name>A0AAW5KH69_9FIRM</name>
<evidence type="ECO:0000256" key="2">
    <source>
        <dbReference type="ARBA" id="ARBA00004651"/>
    </source>
</evidence>
<feature type="non-terminal residue" evidence="14">
    <location>
        <position position="112"/>
    </location>
</feature>
<protein>
    <recommendedName>
        <fullName evidence="3">histidine kinase</fullName>
        <ecNumber evidence="3">2.7.13.3</ecNumber>
    </recommendedName>
</protein>
<dbReference type="AlphaFoldDB" id="A0AAW5KH69"/>
<evidence type="ECO:0000256" key="6">
    <source>
        <dbReference type="ARBA" id="ARBA00022679"/>
    </source>
</evidence>
<dbReference type="PANTHER" id="PTHR45528">
    <property type="entry name" value="SENSOR HISTIDINE KINASE CPXA"/>
    <property type="match status" value="1"/>
</dbReference>
<organism evidence="14 15">
    <name type="scientific">Bittarella massiliensis</name>
    <name type="common">ex Durand et al. 2017</name>
    <dbReference type="NCBI Taxonomy" id="1720313"/>
    <lineage>
        <taxon>Bacteria</taxon>
        <taxon>Bacillati</taxon>
        <taxon>Bacillota</taxon>
        <taxon>Clostridia</taxon>
        <taxon>Eubacteriales</taxon>
        <taxon>Oscillospiraceae</taxon>
        <taxon>Bittarella (ex Durand et al. 2017)</taxon>
    </lineage>
</organism>
<comment type="subcellular location">
    <subcellularLocation>
        <location evidence="2">Cell membrane</location>
        <topology evidence="2">Multi-pass membrane protein</topology>
    </subcellularLocation>
</comment>
<dbReference type="EC" id="2.7.13.3" evidence="3"/>
<dbReference type="SUPFAM" id="SSF158472">
    <property type="entry name" value="HAMP domain-like"/>
    <property type="match status" value="1"/>
</dbReference>
<evidence type="ECO:0000256" key="12">
    <source>
        <dbReference type="SAM" id="Phobius"/>
    </source>
</evidence>
<dbReference type="PANTHER" id="PTHR45528:SF1">
    <property type="entry name" value="SENSOR HISTIDINE KINASE CPXA"/>
    <property type="match status" value="1"/>
</dbReference>
<dbReference type="InterPro" id="IPR050398">
    <property type="entry name" value="HssS/ArlS-like"/>
</dbReference>
<evidence type="ECO:0000313" key="15">
    <source>
        <dbReference type="Proteomes" id="UP001205063"/>
    </source>
</evidence>
<dbReference type="InterPro" id="IPR003660">
    <property type="entry name" value="HAMP_dom"/>
</dbReference>
<evidence type="ECO:0000259" key="13">
    <source>
        <dbReference type="PROSITE" id="PS50885"/>
    </source>
</evidence>
<keyword evidence="12" id="KW-1133">Transmembrane helix</keyword>
<comment type="caution">
    <text evidence="14">The sequence shown here is derived from an EMBL/GenBank/DDBJ whole genome shotgun (WGS) entry which is preliminary data.</text>
</comment>
<keyword evidence="4" id="KW-1003">Cell membrane</keyword>
<dbReference type="EMBL" id="JANGAB010000145">
    <property type="protein sequence ID" value="MCQ4950695.1"/>
    <property type="molecule type" value="Genomic_DNA"/>
</dbReference>